<dbReference type="EMBL" id="SDMP01000004">
    <property type="protein sequence ID" value="RYR63569.1"/>
    <property type="molecule type" value="Genomic_DNA"/>
</dbReference>
<proteinExistence type="predicted"/>
<sequence>MDRGLGHVRDRRKMEIQLSKIPCIDESGIGEGRIGGRDLFVLWAGWEFAGVVDTSGSNSHGETLSGRKIDDGSSH</sequence>
<dbReference type="Proteomes" id="UP000289738">
    <property type="component" value="Chromosome A04"/>
</dbReference>
<accession>A0A445DK62</accession>
<evidence type="ECO:0000256" key="1">
    <source>
        <dbReference type="SAM" id="MobiDB-lite"/>
    </source>
</evidence>
<comment type="caution">
    <text evidence="2">The sequence shown here is derived from an EMBL/GenBank/DDBJ whole genome shotgun (WGS) entry which is preliminary data.</text>
</comment>
<dbReference type="AlphaFoldDB" id="A0A445DK62"/>
<evidence type="ECO:0000313" key="3">
    <source>
        <dbReference type="Proteomes" id="UP000289738"/>
    </source>
</evidence>
<protein>
    <submittedName>
        <fullName evidence="2">Uncharacterized protein</fullName>
    </submittedName>
</protein>
<gene>
    <name evidence="2" type="ORF">Ahy_A04g021373</name>
</gene>
<feature type="region of interest" description="Disordered" evidence="1">
    <location>
        <begin position="53"/>
        <end position="75"/>
    </location>
</feature>
<name>A0A445DK62_ARAHY</name>
<reference evidence="2 3" key="1">
    <citation type="submission" date="2019-01" db="EMBL/GenBank/DDBJ databases">
        <title>Sequencing of cultivated peanut Arachis hypogaea provides insights into genome evolution and oil improvement.</title>
        <authorList>
            <person name="Chen X."/>
        </authorList>
    </citation>
    <scope>NUCLEOTIDE SEQUENCE [LARGE SCALE GENOMIC DNA]</scope>
    <source>
        <strain evidence="3">cv. Fuhuasheng</strain>
        <tissue evidence="2">Leaves</tissue>
    </source>
</reference>
<organism evidence="2 3">
    <name type="scientific">Arachis hypogaea</name>
    <name type="common">Peanut</name>
    <dbReference type="NCBI Taxonomy" id="3818"/>
    <lineage>
        <taxon>Eukaryota</taxon>
        <taxon>Viridiplantae</taxon>
        <taxon>Streptophyta</taxon>
        <taxon>Embryophyta</taxon>
        <taxon>Tracheophyta</taxon>
        <taxon>Spermatophyta</taxon>
        <taxon>Magnoliopsida</taxon>
        <taxon>eudicotyledons</taxon>
        <taxon>Gunneridae</taxon>
        <taxon>Pentapetalae</taxon>
        <taxon>rosids</taxon>
        <taxon>fabids</taxon>
        <taxon>Fabales</taxon>
        <taxon>Fabaceae</taxon>
        <taxon>Papilionoideae</taxon>
        <taxon>50 kb inversion clade</taxon>
        <taxon>dalbergioids sensu lato</taxon>
        <taxon>Dalbergieae</taxon>
        <taxon>Pterocarpus clade</taxon>
        <taxon>Arachis</taxon>
    </lineage>
</organism>
<feature type="compositionally biased region" description="Basic and acidic residues" evidence="1">
    <location>
        <begin position="65"/>
        <end position="75"/>
    </location>
</feature>
<evidence type="ECO:0000313" key="2">
    <source>
        <dbReference type="EMBL" id="RYR63569.1"/>
    </source>
</evidence>
<keyword evidence="3" id="KW-1185">Reference proteome</keyword>